<feature type="region of interest" description="Disordered" evidence="1">
    <location>
        <begin position="779"/>
        <end position="801"/>
    </location>
</feature>
<evidence type="ECO:0000313" key="2">
    <source>
        <dbReference type="EMBL" id="SFV05653.1"/>
    </source>
</evidence>
<dbReference type="EMBL" id="FPBO01000024">
    <property type="protein sequence ID" value="SFV05653.1"/>
    <property type="molecule type" value="Genomic_DNA"/>
</dbReference>
<name>A0A1I7L7H6_9BURK</name>
<sequence>MDFAEHGMKIASQSPLYTRAAHAPRESDRETGSKHRGDPAAPAAERPIYARARLACPAWLKQATFRDDTAVAARDGQWTADHPAHGFGDSLHRHLALRWMHDSAVASDQIGPATHAATRRRQLRAIPDAGYLAEQYGLRTVKNHVPLHPRHPRQDMPHGLRIAHDLSAEYQRDAPHPGLRQQCLGIYQGLGHAHPADRVLFVNSKTNASRILARLRHDHLKSASKTLDRWKIASGLKKVAAGKVRPLRPGLVAIEFKSGADAAKAEEMLKLLGGRPSIHAVNKLAHQAANPGPAPSRLEPGLDNRKALLELLSEDGKEVISALQRLPDGHAMRSTANAAVSVLAGLRTALAGKADSPEFRHDPLIANAFGALTDLARALPALTEDSARFFPAYAALLEELHLLLASSKPYEDADFKQAASAMLKARAGPVLEALHIAEPETYLVSSGMEAISMGIDAARKLSGAKRTQPLAQQEKLPDYFESLDLRSEGRKWLDKDRIRIAPLNPSRPWMKEDDSANSWDAEKLIGRMEAWLGAGKMDAGSPAVLVLDTTIEQRKPEGRSDLEAVLTRLRPHIDSGRLKIVLCKSYQKYTSLGSAKIMAGGVTVIARDDAKTRAAAAKLRKAERDLGWMGNDESQLLTHFMTHAHASELETIGEAARNAAFIDKFCFDAARRSGKIDVRREEGLPFMIIGDGALHEGKRRLSRQLEYRDSFGFLASSMLDVTDEGAGLRITAGRETREELVEKLYGFGWMHETGLKQFTPADVAKEVERLAADAVEAVLRESGEGPRAPATPGEPGRPAENRLTGQLRMLGRAFAPRLADGAIRGGDVNAMRMAIRRGPAGLAGSLESSRYASNAVASLLAMCGMAFDPEDMADDARQALESLYDAVLGAGLPGVSPATRAHIVLDWSRLRIRKLGSPDADAQGAAVNELVRHVRLSSYRETGAKVFAGIPDRTFARLGSSEQRQLADAMFAPLDAESRRLFIRALKRGNEAAKLGACMEILEEDRQAAEGRI</sequence>
<gene>
    <name evidence="2" type="ORF">SAMN05216552_102463</name>
</gene>
<dbReference type="AlphaFoldDB" id="A0A1I7L7H6"/>
<dbReference type="RefSeq" id="WP_143133283.1">
    <property type="nucleotide sequence ID" value="NZ_FPBO01000024.1"/>
</dbReference>
<reference evidence="3" key="1">
    <citation type="submission" date="2016-10" db="EMBL/GenBank/DDBJ databases">
        <authorList>
            <person name="Varghese N."/>
            <person name="Submissions S."/>
        </authorList>
    </citation>
    <scope>NUCLEOTIDE SEQUENCE [LARGE SCALE GENOMIC DNA]</scope>
    <source>
        <strain evidence="3">CGMCC 1.11014</strain>
    </source>
</reference>
<feature type="region of interest" description="Disordered" evidence="1">
    <location>
        <begin position="14"/>
        <end position="45"/>
    </location>
</feature>
<evidence type="ECO:0000313" key="3">
    <source>
        <dbReference type="Proteomes" id="UP000199391"/>
    </source>
</evidence>
<keyword evidence="3" id="KW-1185">Reference proteome</keyword>
<protein>
    <submittedName>
        <fullName evidence="2">Uncharacterized protein</fullName>
    </submittedName>
</protein>
<feature type="compositionally biased region" description="Basic and acidic residues" evidence="1">
    <location>
        <begin position="23"/>
        <end position="38"/>
    </location>
</feature>
<dbReference type="OrthoDB" id="6556580at2"/>
<organism evidence="2 3">
    <name type="scientific">Pseudoduganella namucuonensis</name>
    <dbReference type="NCBI Taxonomy" id="1035707"/>
    <lineage>
        <taxon>Bacteria</taxon>
        <taxon>Pseudomonadati</taxon>
        <taxon>Pseudomonadota</taxon>
        <taxon>Betaproteobacteria</taxon>
        <taxon>Burkholderiales</taxon>
        <taxon>Oxalobacteraceae</taxon>
        <taxon>Telluria group</taxon>
        <taxon>Pseudoduganella</taxon>
    </lineage>
</organism>
<dbReference type="Proteomes" id="UP000199391">
    <property type="component" value="Unassembled WGS sequence"/>
</dbReference>
<proteinExistence type="predicted"/>
<evidence type="ECO:0000256" key="1">
    <source>
        <dbReference type="SAM" id="MobiDB-lite"/>
    </source>
</evidence>
<accession>A0A1I7L7H6</accession>